<organism evidence="2 3">
    <name type="scientific">Oryza rufipogon</name>
    <name type="common">Brownbeard rice</name>
    <name type="synonym">Asian wild rice</name>
    <dbReference type="NCBI Taxonomy" id="4529"/>
    <lineage>
        <taxon>Eukaryota</taxon>
        <taxon>Viridiplantae</taxon>
        <taxon>Streptophyta</taxon>
        <taxon>Embryophyta</taxon>
        <taxon>Tracheophyta</taxon>
        <taxon>Spermatophyta</taxon>
        <taxon>Magnoliopsida</taxon>
        <taxon>Liliopsida</taxon>
        <taxon>Poales</taxon>
        <taxon>Poaceae</taxon>
        <taxon>BOP clade</taxon>
        <taxon>Oryzoideae</taxon>
        <taxon>Oryzeae</taxon>
        <taxon>Oryzinae</taxon>
        <taxon>Oryza</taxon>
    </lineage>
</organism>
<dbReference type="HOGENOM" id="CLU_2417119_0_0_1"/>
<reference evidence="3" key="1">
    <citation type="submission" date="2013-06" db="EMBL/GenBank/DDBJ databases">
        <authorList>
            <person name="Zhao Q."/>
        </authorList>
    </citation>
    <scope>NUCLEOTIDE SEQUENCE</scope>
    <source>
        <strain evidence="3">cv. W1943</strain>
    </source>
</reference>
<evidence type="ECO:0000313" key="2">
    <source>
        <dbReference type="EnsemblPlants" id="ORUFI12G14290.1"/>
    </source>
</evidence>
<evidence type="ECO:0000256" key="1">
    <source>
        <dbReference type="SAM" id="MobiDB-lite"/>
    </source>
</evidence>
<evidence type="ECO:0000313" key="3">
    <source>
        <dbReference type="Proteomes" id="UP000008022"/>
    </source>
</evidence>
<sequence>MRRHGRRRRLPSSPPSQIWPEEGGGRPAGATAATMRAGGRRWLPSPPPSQNSPTLGGLNSQTCHHLLHLLHHLFQLAAFFFRSKMFHSLQTS</sequence>
<protein>
    <submittedName>
        <fullName evidence="2">Uncharacterized protein</fullName>
    </submittedName>
</protein>
<dbReference type="EnsemblPlants" id="ORUFI12G14290.1">
    <property type="protein sequence ID" value="ORUFI12G14290.1"/>
    <property type="gene ID" value="ORUFI12G14290"/>
</dbReference>
<name>A0A0E0RHN1_ORYRU</name>
<feature type="compositionally biased region" description="Low complexity" evidence="1">
    <location>
        <begin position="28"/>
        <end position="41"/>
    </location>
</feature>
<reference evidence="2" key="2">
    <citation type="submission" date="2015-06" db="UniProtKB">
        <authorList>
            <consortium name="EnsemblPlants"/>
        </authorList>
    </citation>
    <scope>IDENTIFICATION</scope>
</reference>
<feature type="region of interest" description="Disordered" evidence="1">
    <location>
        <begin position="1"/>
        <end position="58"/>
    </location>
</feature>
<dbReference type="Proteomes" id="UP000008022">
    <property type="component" value="Unassembled WGS sequence"/>
</dbReference>
<feature type="compositionally biased region" description="Basic residues" evidence="1">
    <location>
        <begin position="1"/>
        <end position="10"/>
    </location>
</feature>
<dbReference type="Gramene" id="ORUFI12G14290.1">
    <property type="protein sequence ID" value="ORUFI12G14290.1"/>
    <property type="gene ID" value="ORUFI12G14290"/>
</dbReference>
<accession>A0A0E0RHN1</accession>
<proteinExistence type="predicted"/>
<keyword evidence="3" id="KW-1185">Reference proteome</keyword>
<dbReference type="AlphaFoldDB" id="A0A0E0RHN1"/>